<proteinExistence type="predicted"/>
<protein>
    <recommendedName>
        <fullName evidence="3">Reverse transcriptase Ty1/copia-type domain-containing protein</fullName>
    </recommendedName>
</protein>
<keyword evidence="2" id="KW-1185">Reference proteome</keyword>
<evidence type="ECO:0000313" key="2">
    <source>
        <dbReference type="Proteomes" id="UP000765509"/>
    </source>
</evidence>
<sequence>MGFIATEVNQSLYIFQNEETIITIWIHVDDGVVASNSVDAVSSFKNALCAELNIKWSDVVQQIVGLKCAIGEGEVTTAQWRLTDSILDTYLRPILQRDSPLPMLPAGGLMMDAEILVRDWISSLAGGINICPKHLSLSLWSDAGWGGDLERLQAGFVIKLGDTPILWGSKRQAVVALSTCAMEYVALSDSTQHFVQAINQLTQLAGNFNKTIFCDNQAAVQVSIYNKSRKRMCYLDRAFFFVNDTIQKHNIKVVWVKTTDMQANALTKQLLGPVLLQALPFLGITG</sequence>
<dbReference type="CDD" id="cd09272">
    <property type="entry name" value="RNase_HI_RT_Ty1"/>
    <property type="match status" value="1"/>
</dbReference>
<dbReference type="Proteomes" id="UP000765509">
    <property type="component" value="Unassembled WGS sequence"/>
</dbReference>
<organism evidence="1 2">
    <name type="scientific">Austropuccinia psidii MF-1</name>
    <dbReference type="NCBI Taxonomy" id="1389203"/>
    <lineage>
        <taxon>Eukaryota</taxon>
        <taxon>Fungi</taxon>
        <taxon>Dikarya</taxon>
        <taxon>Basidiomycota</taxon>
        <taxon>Pucciniomycotina</taxon>
        <taxon>Pucciniomycetes</taxon>
        <taxon>Pucciniales</taxon>
        <taxon>Sphaerophragmiaceae</taxon>
        <taxon>Austropuccinia</taxon>
    </lineage>
</organism>
<evidence type="ECO:0000313" key="1">
    <source>
        <dbReference type="EMBL" id="MBW0526960.1"/>
    </source>
</evidence>
<accession>A0A9Q3I5B9</accession>
<reference evidence="1" key="1">
    <citation type="submission" date="2021-03" db="EMBL/GenBank/DDBJ databases">
        <title>Draft genome sequence of rust myrtle Austropuccinia psidii MF-1, a brazilian biotype.</title>
        <authorList>
            <person name="Quecine M.C."/>
            <person name="Pachon D.M.R."/>
            <person name="Bonatelli M.L."/>
            <person name="Correr F.H."/>
            <person name="Franceschini L.M."/>
            <person name="Leite T.F."/>
            <person name="Margarido G.R.A."/>
            <person name="Almeida C.A."/>
            <person name="Ferrarezi J.A."/>
            <person name="Labate C.A."/>
        </authorList>
    </citation>
    <scope>NUCLEOTIDE SEQUENCE</scope>
    <source>
        <strain evidence="1">MF-1</strain>
    </source>
</reference>
<dbReference type="EMBL" id="AVOT02033104">
    <property type="protein sequence ID" value="MBW0526960.1"/>
    <property type="molecule type" value="Genomic_DNA"/>
</dbReference>
<dbReference type="PANTHER" id="PTHR11439:SF483">
    <property type="entry name" value="PEPTIDE SYNTHASE GLIP-LIKE, PUTATIVE (AFU_ORTHOLOGUE AFUA_3G12920)-RELATED"/>
    <property type="match status" value="1"/>
</dbReference>
<comment type="caution">
    <text evidence="1">The sequence shown here is derived from an EMBL/GenBank/DDBJ whole genome shotgun (WGS) entry which is preliminary data.</text>
</comment>
<dbReference type="PANTHER" id="PTHR11439">
    <property type="entry name" value="GAG-POL-RELATED RETROTRANSPOSON"/>
    <property type="match status" value="1"/>
</dbReference>
<evidence type="ECO:0008006" key="3">
    <source>
        <dbReference type="Google" id="ProtNLM"/>
    </source>
</evidence>
<dbReference type="OrthoDB" id="3344688at2759"/>
<gene>
    <name evidence="1" type="ORF">O181_066675</name>
</gene>
<dbReference type="AlphaFoldDB" id="A0A9Q3I5B9"/>
<name>A0A9Q3I5B9_9BASI</name>